<proteinExistence type="predicted"/>
<evidence type="ECO:0000313" key="4">
    <source>
        <dbReference type="Proteomes" id="UP000231267"/>
    </source>
</evidence>
<dbReference type="SUPFAM" id="SSF49785">
    <property type="entry name" value="Galactose-binding domain-like"/>
    <property type="match status" value="1"/>
</dbReference>
<organism evidence="3 4">
    <name type="scientific">Candidatus Taenaricola geysiri</name>
    <dbReference type="NCBI Taxonomy" id="1974752"/>
    <lineage>
        <taxon>Bacteria</taxon>
        <taxon>Pseudomonadati</taxon>
        <taxon>Candidatus Omnitrophota</taxon>
        <taxon>Candidatus Taenaricola</taxon>
    </lineage>
</organism>
<dbReference type="Proteomes" id="UP000231267">
    <property type="component" value="Unassembled WGS sequence"/>
</dbReference>
<feature type="chain" id="PRO_5014326800" description="Carbohydrate binding domain-containing protein" evidence="1">
    <location>
        <begin position="22"/>
        <end position="204"/>
    </location>
</feature>
<name>A0A2J0LFJ0_9BACT</name>
<evidence type="ECO:0000313" key="3">
    <source>
        <dbReference type="EMBL" id="PIW66612.1"/>
    </source>
</evidence>
<evidence type="ECO:0000256" key="1">
    <source>
        <dbReference type="SAM" id="SignalP"/>
    </source>
</evidence>
<sequence length="204" mass="22755">MKKILLIASVFILLFSSVVYAKDAAQVFLLDDFEKAGNLVGGKSNTYEKEPSKSLAMRVSEEFYGNAGRSLMIKFDKKSEGGLYGTGGWCGYYTMLRSGAKYFDITPYKTLTFQVKGVKGDENFKIGLADRHWEELGDSVKSEDVVKYIPTGKITTEWQKAVVPLDVFFLDKKEVSSLAFCFESESFATGSAKGTVYIDDLRLE</sequence>
<reference evidence="3 4" key="1">
    <citation type="submission" date="2017-09" db="EMBL/GenBank/DDBJ databases">
        <title>Depth-based differentiation of microbial function through sediment-hosted aquifers and enrichment of novel symbionts in the deep terrestrial subsurface.</title>
        <authorList>
            <person name="Probst A.J."/>
            <person name="Ladd B."/>
            <person name="Jarett J.K."/>
            <person name="Geller-Mcgrath D.E."/>
            <person name="Sieber C.M."/>
            <person name="Emerson J.B."/>
            <person name="Anantharaman K."/>
            <person name="Thomas B.C."/>
            <person name="Malmstrom R."/>
            <person name="Stieglmeier M."/>
            <person name="Klingl A."/>
            <person name="Woyke T."/>
            <person name="Ryan C.M."/>
            <person name="Banfield J.F."/>
        </authorList>
    </citation>
    <scope>NUCLEOTIDE SEQUENCE [LARGE SCALE GENOMIC DNA]</scope>
    <source>
        <strain evidence="3">CG12_big_fil_rev_8_21_14_0_65_43_15</strain>
    </source>
</reference>
<dbReference type="InterPro" id="IPR008979">
    <property type="entry name" value="Galactose-bd-like_sf"/>
</dbReference>
<feature type="signal peptide" evidence="1">
    <location>
        <begin position="1"/>
        <end position="21"/>
    </location>
</feature>
<comment type="caution">
    <text evidence="3">The sequence shown here is derived from an EMBL/GenBank/DDBJ whole genome shotgun (WGS) entry which is preliminary data.</text>
</comment>
<dbReference type="EMBL" id="PFGP01000051">
    <property type="protein sequence ID" value="PIW66612.1"/>
    <property type="molecule type" value="Genomic_DNA"/>
</dbReference>
<dbReference type="Gene3D" id="2.60.120.430">
    <property type="entry name" value="Galactose-binding lectin"/>
    <property type="match status" value="1"/>
</dbReference>
<dbReference type="Pfam" id="PF21582">
    <property type="entry name" value="CBM30"/>
    <property type="match status" value="1"/>
</dbReference>
<feature type="domain" description="Carbohydrate binding" evidence="2">
    <location>
        <begin position="106"/>
        <end position="203"/>
    </location>
</feature>
<evidence type="ECO:0000259" key="2">
    <source>
        <dbReference type="Pfam" id="PF21582"/>
    </source>
</evidence>
<gene>
    <name evidence="3" type="ORF">COW11_02405</name>
</gene>
<keyword evidence="1" id="KW-0732">Signal</keyword>
<protein>
    <recommendedName>
        <fullName evidence="2">Carbohydrate binding domain-containing protein</fullName>
    </recommendedName>
</protein>
<accession>A0A2J0LFJ0</accession>
<dbReference type="InterPro" id="IPR048758">
    <property type="entry name" value="CBM30"/>
</dbReference>
<dbReference type="AlphaFoldDB" id="A0A2J0LFJ0"/>